<dbReference type="EMBL" id="CP001643">
    <property type="protein sequence ID" value="ACU83979.1"/>
    <property type="molecule type" value="Genomic_DNA"/>
</dbReference>
<reference evidence="1 2" key="1">
    <citation type="journal article" date="2009" name="Stand. Genomic Sci.">
        <title>Complete genome sequence of Brachybacterium faecium type strain (Schefferle 6-10).</title>
        <authorList>
            <person name="Lapidus A."/>
            <person name="Pukall R."/>
            <person name="Labuttii K."/>
            <person name="Copeland A."/>
            <person name="Del Rio T.G."/>
            <person name="Nolan M."/>
            <person name="Chen F."/>
            <person name="Lucas S."/>
            <person name="Tice H."/>
            <person name="Cheng J.F."/>
            <person name="Bruce D."/>
            <person name="Goodwin L."/>
            <person name="Pitluck S."/>
            <person name="Rohde M."/>
            <person name="Goker M."/>
            <person name="Pati A."/>
            <person name="Ivanova N."/>
            <person name="Mavrommatis K."/>
            <person name="Chen A."/>
            <person name="Palaniappan K."/>
            <person name="D'haeseleer P."/>
            <person name="Chain P."/>
            <person name="Bristow J."/>
            <person name="Eisen J.A."/>
            <person name="Markowitz V."/>
            <person name="Hugenholtz P."/>
            <person name="Kyrpides N.C."/>
            <person name="Klenk H.P."/>
        </authorList>
    </citation>
    <scope>NUCLEOTIDE SEQUENCE [LARGE SCALE GENOMIC DNA]</scope>
    <source>
        <strain evidence="2">ATCC 43885 / DSM 4810 / JCM 11609 / LMG 19847 / NBRC 14762 / NCIMB 9860 / 6-10</strain>
    </source>
</reference>
<protein>
    <submittedName>
        <fullName evidence="1">Uncharacterized protein</fullName>
    </submittedName>
</protein>
<dbReference type="HOGENOM" id="CLU_3133025_0_0_11"/>
<gene>
    <name evidence="1" type="ordered locus">Bfae_00970</name>
</gene>
<dbReference type="Proteomes" id="UP000001919">
    <property type="component" value="Chromosome"/>
</dbReference>
<evidence type="ECO:0000313" key="1">
    <source>
        <dbReference type="EMBL" id="ACU83979.1"/>
    </source>
</evidence>
<sequence length="49" mass="5225">MVTGFLLARVLRLVLIAEVSAYQAAAFAERALRTPCVAFAPAAPPILVR</sequence>
<accession>C7MF79</accession>
<organism evidence="1 2">
    <name type="scientific">Brachybacterium faecium (strain ATCC 43885 / DSM 4810 / JCM 11609 / LMG 19847 / NBRC 14762 / NCIMB 9860 / 6-10)</name>
    <dbReference type="NCBI Taxonomy" id="446465"/>
    <lineage>
        <taxon>Bacteria</taxon>
        <taxon>Bacillati</taxon>
        <taxon>Actinomycetota</taxon>
        <taxon>Actinomycetes</taxon>
        <taxon>Micrococcales</taxon>
        <taxon>Dermabacteraceae</taxon>
        <taxon>Brachybacterium</taxon>
    </lineage>
</organism>
<name>C7MF79_BRAFD</name>
<evidence type="ECO:0000313" key="2">
    <source>
        <dbReference type="Proteomes" id="UP000001919"/>
    </source>
</evidence>
<dbReference type="AlphaFoldDB" id="C7MF79"/>
<proteinExistence type="predicted"/>
<dbReference type="KEGG" id="bfa:Bfae_00970"/>
<keyword evidence="2" id="KW-1185">Reference proteome</keyword>